<feature type="domain" description="L-asparaginase N-terminal" evidence="4">
    <location>
        <begin position="5"/>
        <end position="190"/>
    </location>
</feature>
<dbReference type="InterPro" id="IPR027474">
    <property type="entry name" value="L-asparaginase_N"/>
</dbReference>
<dbReference type="CDD" id="cd08964">
    <property type="entry name" value="L-asparaginase_II"/>
    <property type="match status" value="1"/>
</dbReference>
<keyword evidence="2" id="KW-0378">Hydrolase</keyword>
<dbReference type="InterPro" id="IPR036152">
    <property type="entry name" value="Asp/glu_Ase-like_sf"/>
</dbReference>
<dbReference type="Proteomes" id="UP001595923">
    <property type="component" value="Unassembled WGS sequence"/>
</dbReference>
<dbReference type="Gene3D" id="3.40.50.1170">
    <property type="entry name" value="L-asparaginase, N-terminal domain"/>
    <property type="match status" value="1"/>
</dbReference>
<dbReference type="RefSeq" id="WP_378579101.1">
    <property type="nucleotide sequence ID" value="NZ_JBHSFQ010000035.1"/>
</dbReference>
<dbReference type="InterPro" id="IPR037152">
    <property type="entry name" value="L-asparaginase_N_sf"/>
</dbReference>
<evidence type="ECO:0000313" key="6">
    <source>
        <dbReference type="EMBL" id="MFC4565295.1"/>
    </source>
</evidence>
<gene>
    <name evidence="6" type="ORF">ACFO4E_25860</name>
</gene>
<evidence type="ECO:0000256" key="2">
    <source>
        <dbReference type="ARBA" id="ARBA00022801"/>
    </source>
</evidence>
<sequence length="342" mass="34950">MRHLVYLGTGGTIATRDSDQGRRVEVAPGELFAAARAVWSDPGVDVEVQGVRQVVSFAATTADGLELVRAVREAAARADGVVVTHGTDTMEEVAFLVALAQGDDPTPVVFTGAQRPFDAPGGDGARNLAMALRWAASQQARGTGVSIAFNDEIWPAVGVRKTRSLALSAFAATGRGPMAHIDDAGLRRHYRPPLAPPLPGAAIADLDDLPRVDVVPQYLGVDPRALHAAVDSGARGVVIAAFGAGNTAPHVTRAVADVLAGGVPVAIASRTFEGPVVGLYAGGGTDLAAAGAVFAGDLSPWQARLLLAAVLAGSLAEPGPAGLDRIRDRCTAYLRAVGAAAD</sequence>
<accession>A0ABV9E2A9</accession>
<evidence type="ECO:0000259" key="4">
    <source>
        <dbReference type="Pfam" id="PF00710"/>
    </source>
</evidence>
<feature type="domain" description="Asparaginase/glutaminase C-terminal" evidence="5">
    <location>
        <begin position="211"/>
        <end position="312"/>
    </location>
</feature>
<dbReference type="PROSITE" id="PS00917">
    <property type="entry name" value="ASN_GLN_ASE_2"/>
    <property type="match status" value="1"/>
</dbReference>
<feature type="active site" evidence="3">
    <location>
        <position position="87"/>
    </location>
</feature>
<dbReference type="PROSITE" id="PS51732">
    <property type="entry name" value="ASN_GLN_ASE_3"/>
    <property type="match status" value="1"/>
</dbReference>
<evidence type="ECO:0000259" key="5">
    <source>
        <dbReference type="Pfam" id="PF17763"/>
    </source>
</evidence>
<proteinExistence type="inferred from homology"/>
<dbReference type="Pfam" id="PF17763">
    <property type="entry name" value="Asparaginase_C"/>
    <property type="match status" value="1"/>
</dbReference>
<keyword evidence="7" id="KW-1185">Reference proteome</keyword>
<dbReference type="InterPro" id="IPR006034">
    <property type="entry name" value="Asparaginase/glutaminase-like"/>
</dbReference>
<comment type="similarity">
    <text evidence="1">Belongs to the asparaginase 1 family.</text>
</comment>
<name>A0ABV9E2A9_9ACTN</name>
<dbReference type="Gene3D" id="3.40.50.40">
    <property type="match status" value="1"/>
</dbReference>
<protein>
    <submittedName>
        <fullName evidence="6">Asparaginase</fullName>
    </submittedName>
</protein>
<dbReference type="InterPro" id="IPR027473">
    <property type="entry name" value="L-asparaginase_C"/>
</dbReference>
<evidence type="ECO:0000256" key="3">
    <source>
        <dbReference type="PROSITE-ProRule" id="PRU10100"/>
    </source>
</evidence>
<dbReference type="PANTHER" id="PTHR11707:SF28">
    <property type="entry name" value="60 KDA LYSOPHOSPHOLIPASE"/>
    <property type="match status" value="1"/>
</dbReference>
<reference evidence="7" key="1">
    <citation type="journal article" date="2019" name="Int. J. Syst. Evol. Microbiol.">
        <title>The Global Catalogue of Microorganisms (GCM) 10K type strain sequencing project: providing services to taxonomists for standard genome sequencing and annotation.</title>
        <authorList>
            <consortium name="The Broad Institute Genomics Platform"/>
            <consortium name="The Broad Institute Genome Sequencing Center for Infectious Disease"/>
            <person name="Wu L."/>
            <person name="Ma J."/>
        </authorList>
    </citation>
    <scope>NUCLEOTIDE SEQUENCE [LARGE SCALE GENOMIC DNA]</scope>
    <source>
        <strain evidence="7">XZYJ18</strain>
    </source>
</reference>
<dbReference type="InterPro" id="IPR027475">
    <property type="entry name" value="Asparaginase/glutaminase_AS2"/>
</dbReference>
<dbReference type="PIRSF" id="PIRSF500176">
    <property type="entry name" value="L_ASNase"/>
    <property type="match status" value="1"/>
</dbReference>
<dbReference type="PRINTS" id="PR00139">
    <property type="entry name" value="ASNGLNASE"/>
</dbReference>
<dbReference type="SFLD" id="SFLDS00057">
    <property type="entry name" value="Glutaminase/Asparaginase"/>
    <property type="match status" value="1"/>
</dbReference>
<evidence type="ECO:0000313" key="7">
    <source>
        <dbReference type="Proteomes" id="UP001595923"/>
    </source>
</evidence>
<comment type="caution">
    <text evidence="6">The sequence shown here is derived from an EMBL/GenBank/DDBJ whole genome shotgun (WGS) entry which is preliminary data.</text>
</comment>
<dbReference type="InterPro" id="IPR040919">
    <property type="entry name" value="Asparaginase_C"/>
</dbReference>
<dbReference type="InterPro" id="IPR004550">
    <property type="entry name" value="AsnASE_II"/>
</dbReference>
<dbReference type="SMART" id="SM00870">
    <property type="entry name" value="Asparaginase"/>
    <property type="match status" value="1"/>
</dbReference>
<dbReference type="PIRSF" id="PIRSF001220">
    <property type="entry name" value="L-ASNase_gatD"/>
    <property type="match status" value="1"/>
</dbReference>
<dbReference type="SUPFAM" id="SSF53774">
    <property type="entry name" value="Glutaminase/Asparaginase"/>
    <property type="match status" value="1"/>
</dbReference>
<dbReference type="PANTHER" id="PTHR11707">
    <property type="entry name" value="L-ASPARAGINASE"/>
    <property type="match status" value="1"/>
</dbReference>
<dbReference type="Pfam" id="PF00710">
    <property type="entry name" value="Asparaginase"/>
    <property type="match status" value="1"/>
</dbReference>
<evidence type="ECO:0000256" key="1">
    <source>
        <dbReference type="ARBA" id="ARBA00010518"/>
    </source>
</evidence>
<organism evidence="6 7">
    <name type="scientific">Nocardiopsis mangrovi</name>
    <dbReference type="NCBI Taxonomy" id="1179818"/>
    <lineage>
        <taxon>Bacteria</taxon>
        <taxon>Bacillati</taxon>
        <taxon>Actinomycetota</taxon>
        <taxon>Actinomycetes</taxon>
        <taxon>Streptosporangiales</taxon>
        <taxon>Nocardiopsidaceae</taxon>
        <taxon>Nocardiopsis</taxon>
    </lineage>
</organism>
<dbReference type="EMBL" id="JBHSFQ010000035">
    <property type="protein sequence ID" value="MFC4565295.1"/>
    <property type="molecule type" value="Genomic_DNA"/>
</dbReference>